<dbReference type="PANTHER" id="PTHR30055">
    <property type="entry name" value="HTH-TYPE TRANSCRIPTIONAL REGULATOR RUTR"/>
    <property type="match status" value="1"/>
</dbReference>
<dbReference type="EMBL" id="BORU01000001">
    <property type="protein sequence ID" value="GIO52418.1"/>
    <property type="molecule type" value="Genomic_DNA"/>
</dbReference>
<dbReference type="PANTHER" id="PTHR30055:SF226">
    <property type="entry name" value="HTH-TYPE TRANSCRIPTIONAL REGULATOR PKSA"/>
    <property type="match status" value="1"/>
</dbReference>
<keyword evidence="5" id="KW-1185">Reference proteome</keyword>
<dbReference type="InterPro" id="IPR001647">
    <property type="entry name" value="HTH_TetR"/>
</dbReference>
<proteinExistence type="predicted"/>
<evidence type="ECO:0000259" key="3">
    <source>
        <dbReference type="PROSITE" id="PS50977"/>
    </source>
</evidence>
<evidence type="ECO:0000313" key="4">
    <source>
        <dbReference type="EMBL" id="GIO52418.1"/>
    </source>
</evidence>
<dbReference type="InterPro" id="IPR023772">
    <property type="entry name" value="DNA-bd_HTH_TetR-type_CS"/>
</dbReference>
<dbReference type="PROSITE" id="PS50977">
    <property type="entry name" value="HTH_TETR_2"/>
    <property type="match status" value="1"/>
</dbReference>
<dbReference type="PRINTS" id="PR00455">
    <property type="entry name" value="HTHTETR"/>
</dbReference>
<feature type="domain" description="HTH tetR-type" evidence="3">
    <location>
        <begin position="8"/>
        <end position="68"/>
    </location>
</feature>
<name>A0ABQ4L749_9BACL</name>
<evidence type="ECO:0000313" key="5">
    <source>
        <dbReference type="Proteomes" id="UP000676601"/>
    </source>
</evidence>
<accession>A0ABQ4L749</accession>
<evidence type="ECO:0000256" key="1">
    <source>
        <dbReference type="ARBA" id="ARBA00023125"/>
    </source>
</evidence>
<organism evidence="4 5">
    <name type="scientific">Paenibacillus cineris</name>
    <dbReference type="NCBI Taxonomy" id="237530"/>
    <lineage>
        <taxon>Bacteria</taxon>
        <taxon>Bacillati</taxon>
        <taxon>Bacillota</taxon>
        <taxon>Bacilli</taxon>
        <taxon>Bacillales</taxon>
        <taxon>Paenibacillaceae</taxon>
        <taxon>Paenibacillus</taxon>
    </lineage>
</organism>
<dbReference type="SUPFAM" id="SSF46689">
    <property type="entry name" value="Homeodomain-like"/>
    <property type="match status" value="1"/>
</dbReference>
<feature type="DNA-binding region" description="H-T-H motif" evidence="2">
    <location>
        <begin position="31"/>
        <end position="50"/>
    </location>
</feature>
<protein>
    <submittedName>
        <fullName evidence="4">TetR family transcriptional regulator</fullName>
    </submittedName>
</protein>
<dbReference type="PROSITE" id="PS01081">
    <property type="entry name" value="HTH_TETR_1"/>
    <property type="match status" value="1"/>
</dbReference>
<dbReference type="InterPro" id="IPR009057">
    <property type="entry name" value="Homeodomain-like_sf"/>
</dbReference>
<evidence type="ECO:0000256" key="2">
    <source>
        <dbReference type="PROSITE-ProRule" id="PRU00335"/>
    </source>
</evidence>
<dbReference type="Gene3D" id="1.10.357.10">
    <property type="entry name" value="Tetracycline Repressor, domain 2"/>
    <property type="match status" value="1"/>
</dbReference>
<sequence length="193" mass="21962">MLRDQKKKSTRENITRNAIQMFKEKGYDNVTVEEIAAACGIAKGTFFNYFPKKEHVLLYVADSYAGLMDDIVARHQDGPLKQRILRILRDLLHIYMQHEELLRLTLMETIKAEIVSGSELTNISNFKNALRRVMVDAGEQDPQQRLSDPELSAGVVVGLFFQTLITLSSKMNEDGIYGSIERQLDAVWEGIGR</sequence>
<dbReference type="Pfam" id="PF00440">
    <property type="entry name" value="TetR_N"/>
    <property type="match status" value="1"/>
</dbReference>
<keyword evidence="1 2" id="KW-0238">DNA-binding</keyword>
<reference evidence="4 5" key="1">
    <citation type="submission" date="2021-03" db="EMBL/GenBank/DDBJ databases">
        <title>Antimicrobial resistance genes in bacteria isolated from Japanese honey, and their potential for conferring macrolide and lincosamide resistance in the American foulbrood pathogen Paenibacillus larvae.</title>
        <authorList>
            <person name="Okamoto M."/>
            <person name="Kumagai M."/>
            <person name="Kanamori H."/>
            <person name="Takamatsu D."/>
        </authorList>
    </citation>
    <scope>NUCLEOTIDE SEQUENCE [LARGE SCALE GENOMIC DNA]</scope>
    <source>
        <strain evidence="4 5">J21TS7</strain>
    </source>
</reference>
<comment type="caution">
    <text evidence="4">The sequence shown here is derived from an EMBL/GenBank/DDBJ whole genome shotgun (WGS) entry which is preliminary data.</text>
</comment>
<dbReference type="Proteomes" id="UP000676601">
    <property type="component" value="Unassembled WGS sequence"/>
</dbReference>
<dbReference type="RefSeq" id="WP_212982816.1">
    <property type="nucleotide sequence ID" value="NZ_BORU01000001.1"/>
</dbReference>
<dbReference type="InterPro" id="IPR050109">
    <property type="entry name" value="HTH-type_TetR-like_transc_reg"/>
</dbReference>
<gene>
    <name evidence="4" type="ORF">J21TS7_07360</name>
</gene>